<dbReference type="SUPFAM" id="SSF53901">
    <property type="entry name" value="Thiolase-like"/>
    <property type="match status" value="1"/>
</dbReference>
<dbReference type="InterPro" id="IPR014031">
    <property type="entry name" value="Ketoacyl_synth_C"/>
</dbReference>
<keyword evidence="1" id="KW-0596">Phosphopantetheine</keyword>
<protein>
    <submittedName>
        <fullName evidence="5">Coronafacic acid polyketide synthase I</fullName>
    </submittedName>
</protein>
<dbReference type="Pfam" id="PF02801">
    <property type="entry name" value="Ketoacyl-synt_C"/>
    <property type="match status" value="1"/>
</dbReference>
<dbReference type="PANTHER" id="PTHR43775">
    <property type="entry name" value="FATTY ACID SYNTHASE"/>
    <property type="match status" value="1"/>
</dbReference>
<feature type="non-terminal residue" evidence="5">
    <location>
        <position position="190"/>
    </location>
</feature>
<proteinExistence type="predicted"/>
<organism evidence="5 6">
    <name type="scientific">Lasiosphaeria ovina</name>
    <dbReference type="NCBI Taxonomy" id="92902"/>
    <lineage>
        <taxon>Eukaryota</taxon>
        <taxon>Fungi</taxon>
        <taxon>Dikarya</taxon>
        <taxon>Ascomycota</taxon>
        <taxon>Pezizomycotina</taxon>
        <taxon>Sordariomycetes</taxon>
        <taxon>Sordariomycetidae</taxon>
        <taxon>Sordariales</taxon>
        <taxon>Lasiosphaeriaceae</taxon>
        <taxon>Lasiosphaeria</taxon>
    </lineage>
</organism>
<evidence type="ECO:0000256" key="2">
    <source>
        <dbReference type="ARBA" id="ARBA00022553"/>
    </source>
</evidence>
<dbReference type="CDD" id="cd00833">
    <property type="entry name" value="PKS"/>
    <property type="match status" value="1"/>
</dbReference>
<keyword evidence="2" id="KW-0597">Phosphoprotein</keyword>
<dbReference type="InterPro" id="IPR020841">
    <property type="entry name" value="PKS_Beta-ketoAc_synthase_dom"/>
</dbReference>
<reference evidence="5" key="1">
    <citation type="journal article" date="2023" name="Mol. Phylogenet. Evol.">
        <title>Genome-scale phylogeny and comparative genomics of the fungal order Sordariales.</title>
        <authorList>
            <person name="Hensen N."/>
            <person name="Bonometti L."/>
            <person name="Westerberg I."/>
            <person name="Brannstrom I.O."/>
            <person name="Guillou S."/>
            <person name="Cros-Aarteil S."/>
            <person name="Calhoun S."/>
            <person name="Haridas S."/>
            <person name="Kuo A."/>
            <person name="Mondo S."/>
            <person name="Pangilinan J."/>
            <person name="Riley R."/>
            <person name="LaButti K."/>
            <person name="Andreopoulos B."/>
            <person name="Lipzen A."/>
            <person name="Chen C."/>
            <person name="Yan M."/>
            <person name="Daum C."/>
            <person name="Ng V."/>
            <person name="Clum A."/>
            <person name="Steindorff A."/>
            <person name="Ohm R.A."/>
            <person name="Martin F."/>
            <person name="Silar P."/>
            <person name="Natvig D.O."/>
            <person name="Lalanne C."/>
            <person name="Gautier V."/>
            <person name="Ament-Velasquez S.L."/>
            <person name="Kruys A."/>
            <person name="Hutchinson M.I."/>
            <person name="Powell A.J."/>
            <person name="Barry K."/>
            <person name="Miller A.N."/>
            <person name="Grigoriev I.V."/>
            <person name="Debuchy R."/>
            <person name="Gladieux P."/>
            <person name="Hiltunen Thoren M."/>
            <person name="Johannesson H."/>
        </authorList>
    </citation>
    <scope>NUCLEOTIDE SEQUENCE</scope>
    <source>
        <strain evidence="5">CBS 958.72</strain>
    </source>
</reference>
<dbReference type="Gene3D" id="3.40.47.10">
    <property type="match status" value="1"/>
</dbReference>
<dbReference type="AlphaFoldDB" id="A0AAE0MZP1"/>
<dbReference type="Proteomes" id="UP001287356">
    <property type="component" value="Unassembled WGS sequence"/>
</dbReference>
<evidence type="ECO:0000313" key="5">
    <source>
        <dbReference type="EMBL" id="KAK3364860.1"/>
    </source>
</evidence>
<evidence type="ECO:0000256" key="3">
    <source>
        <dbReference type="ARBA" id="ARBA00022679"/>
    </source>
</evidence>
<dbReference type="InterPro" id="IPR050091">
    <property type="entry name" value="PKS_NRPS_Biosynth_Enz"/>
</dbReference>
<sequence>MVLLKRLFDAQRDGNIVHAVLRGTAVSHSGRSASLTAPNGPSQARLIRKALGESSLQADGIDYIEAHGTATKLGDLIEGQALADVLSGSHPETRPLWVGSSKSDIGHIGAAAGVTDMIKVALALCHGVLPRTLHVTEPISAVDWKRIRIGFVQGVQPWVPKEGRRRRAGVSSFGIGGTGAHVIVEEPPQL</sequence>
<dbReference type="SMART" id="SM00825">
    <property type="entry name" value="PKS_KS"/>
    <property type="match status" value="1"/>
</dbReference>
<evidence type="ECO:0000313" key="6">
    <source>
        <dbReference type="Proteomes" id="UP001287356"/>
    </source>
</evidence>
<feature type="domain" description="Ketosynthase family 3 (KS3)" evidence="4">
    <location>
        <begin position="1"/>
        <end position="186"/>
    </location>
</feature>
<dbReference type="EMBL" id="JAULSN010000009">
    <property type="protein sequence ID" value="KAK3364860.1"/>
    <property type="molecule type" value="Genomic_DNA"/>
</dbReference>
<evidence type="ECO:0000256" key="1">
    <source>
        <dbReference type="ARBA" id="ARBA00022450"/>
    </source>
</evidence>
<name>A0AAE0MZP1_9PEZI</name>
<dbReference type="PROSITE" id="PS52004">
    <property type="entry name" value="KS3_2"/>
    <property type="match status" value="1"/>
</dbReference>
<dbReference type="GO" id="GO:0006633">
    <property type="term" value="P:fatty acid biosynthetic process"/>
    <property type="evidence" value="ECO:0007669"/>
    <property type="project" value="TreeGrafter"/>
</dbReference>
<dbReference type="PANTHER" id="PTHR43775:SF51">
    <property type="entry name" value="INACTIVE PHENOLPHTHIOCEROL SYNTHESIS POLYKETIDE SYNTHASE TYPE I PKS1-RELATED"/>
    <property type="match status" value="1"/>
</dbReference>
<accession>A0AAE0MZP1</accession>
<keyword evidence="3" id="KW-0808">Transferase</keyword>
<dbReference type="InterPro" id="IPR016039">
    <property type="entry name" value="Thiolase-like"/>
</dbReference>
<reference evidence="5" key="2">
    <citation type="submission" date="2023-06" db="EMBL/GenBank/DDBJ databases">
        <authorList>
            <consortium name="Lawrence Berkeley National Laboratory"/>
            <person name="Haridas S."/>
            <person name="Hensen N."/>
            <person name="Bonometti L."/>
            <person name="Westerberg I."/>
            <person name="Brannstrom I.O."/>
            <person name="Guillou S."/>
            <person name="Cros-Aarteil S."/>
            <person name="Calhoun S."/>
            <person name="Kuo A."/>
            <person name="Mondo S."/>
            <person name="Pangilinan J."/>
            <person name="Riley R."/>
            <person name="Labutti K."/>
            <person name="Andreopoulos B."/>
            <person name="Lipzen A."/>
            <person name="Chen C."/>
            <person name="Yanf M."/>
            <person name="Daum C."/>
            <person name="Ng V."/>
            <person name="Clum A."/>
            <person name="Steindorff A."/>
            <person name="Ohm R."/>
            <person name="Martin F."/>
            <person name="Silar P."/>
            <person name="Natvig D."/>
            <person name="Lalanne C."/>
            <person name="Gautier V."/>
            <person name="Ament-Velasquez S.L."/>
            <person name="Kruys A."/>
            <person name="Hutchinson M.I."/>
            <person name="Powell A.J."/>
            <person name="Barry K."/>
            <person name="Miller A.N."/>
            <person name="Grigoriev I.V."/>
            <person name="Debuchy R."/>
            <person name="Gladieux P."/>
            <person name="Thoren M.H."/>
            <person name="Johannesson H."/>
        </authorList>
    </citation>
    <scope>NUCLEOTIDE SEQUENCE</scope>
    <source>
        <strain evidence="5">CBS 958.72</strain>
    </source>
</reference>
<gene>
    <name evidence="5" type="ORF">B0T24DRAFT_723913</name>
</gene>
<comment type="caution">
    <text evidence="5">The sequence shown here is derived from an EMBL/GenBank/DDBJ whole genome shotgun (WGS) entry which is preliminary data.</text>
</comment>
<keyword evidence="6" id="KW-1185">Reference proteome</keyword>
<evidence type="ECO:0000259" key="4">
    <source>
        <dbReference type="PROSITE" id="PS52004"/>
    </source>
</evidence>
<dbReference type="GO" id="GO:0004312">
    <property type="term" value="F:fatty acid synthase activity"/>
    <property type="evidence" value="ECO:0007669"/>
    <property type="project" value="TreeGrafter"/>
</dbReference>